<reference evidence="1" key="2">
    <citation type="journal article" date="2015" name="Fish Shellfish Immunol.">
        <title>Early steps in the European eel (Anguilla anguilla)-Vibrio vulnificus interaction in the gills: Role of the RtxA13 toxin.</title>
        <authorList>
            <person name="Callol A."/>
            <person name="Pajuelo D."/>
            <person name="Ebbesson L."/>
            <person name="Teles M."/>
            <person name="MacKenzie S."/>
            <person name="Amaro C."/>
        </authorList>
    </citation>
    <scope>NUCLEOTIDE SEQUENCE</scope>
</reference>
<name>A0A0E9PCM5_ANGAN</name>
<proteinExistence type="predicted"/>
<dbReference type="AlphaFoldDB" id="A0A0E9PCM5"/>
<evidence type="ECO:0000313" key="1">
    <source>
        <dbReference type="EMBL" id="JAH02254.1"/>
    </source>
</evidence>
<reference evidence="1" key="1">
    <citation type="submission" date="2014-11" db="EMBL/GenBank/DDBJ databases">
        <authorList>
            <person name="Amaro Gonzalez C."/>
        </authorList>
    </citation>
    <scope>NUCLEOTIDE SEQUENCE</scope>
</reference>
<accession>A0A0E9PCM5</accession>
<protein>
    <submittedName>
        <fullName evidence="1">Uncharacterized protein</fullName>
    </submittedName>
</protein>
<dbReference type="EMBL" id="GBXM01106323">
    <property type="protein sequence ID" value="JAH02254.1"/>
    <property type="molecule type" value="Transcribed_RNA"/>
</dbReference>
<sequence>MTLKRPYSPNTISPNIKTTTVKKDTYCDTKAQN</sequence>
<organism evidence="1">
    <name type="scientific">Anguilla anguilla</name>
    <name type="common">European freshwater eel</name>
    <name type="synonym">Muraena anguilla</name>
    <dbReference type="NCBI Taxonomy" id="7936"/>
    <lineage>
        <taxon>Eukaryota</taxon>
        <taxon>Metazoa</taxon>
        <taxon>Chordata</taxon>
        <taxon>Craniata</taxon>
        <taxon>Vertebrata</taxon>
        <taxon>Euteleostomi</taxon>
        <taxon>Actinopterygii</taxon>
        <taxon>Neopterygii</taxon>
        <taxon>Teleostei</taxon>
        <taxon>Anguilliformes</taxon>
        <taxon>Anguillidae</taxon>
        <taxon>Anguilla</taxon>
    </lineage>
</organism>